<dbReference type="Proteomes" id="UP000228552">
    <property type="component" value="Chromosome"/>
</dbReference>
<sequence length="154" mass="17883">MEEKYHKGYIFPDEFYKEYTDFNSHKDFIEKGKEEGIEIILNKTEYSSGVSNLPGKVTLEDVDKIVDNFIAKHSKFKSLEEMIDTAKNIYKDPPDLLPRYSIKERVALTGLIAPNDYELECNICRKHITIAKGTIIPRCNCNPLSIYMIRKIIE</sequence>
<evidence type="ECO:0000313" key="2">
    <source>
        <dbReference type="Proteomes" id="UP000228552"/>
    </source>
</evidence>
<proteinExistence type="predicted"/>
<dbReference type="RefSeq" id="WP_099987696.1">
    <property type="nucleotide sequence ID" value="NZ_CP024700.1"/>
</dbReference>
<dbReference type="AlphaFoldDB" id="A0AAD0ALP0"/>
<keyword evidence="2" id="KW-1185">Reference proteome</keyword>
<gene>
    <name evidence="1" type="ORF">CTM74_07925</name>
</gene>
<evidence type="ECO:0000313" key="1">
    <source>
        <dbReference type="EMBL" id="ATV61755.1"/>
    </source>
</evidence>
<protein>
    <submittedName>
        <fullName evidence="1">Uncharacterized protein</fullName>
    </submittedName>
</protein>
<accession>A0AAD0ALP0</accession>
<reference evidence="1 2" key="1">
    <citation type="submission" date="2017-11" db="EMBL/GenBank/DDBJ databases">
        <title>Genome sequencing of Fusobacterium periodonticum KCOM 1263.</title>
        <authorList>
            <person name="Kook J.-K."/>
            <person name="Park S.-N."/>
            <person name="Lim Y.K."/>
        </authorList>
    </citation>
    <scope>NUCLEOTIDE SEQUENCE [LARGE SCALE GENOMIC DNA]</scope>
    <source>
        <strain evidence="1 2">KCOM 1263</strain>
    </source>
</reference>
<organism evidence="1 2">
    <name type="scientific">Fusobacterium pseudoperiodonticum</name>
    <dbReference type="NCBI Taxonomy" id="2663009"/>
    <lineage>
        <taxon>Bacteria</taxon>
        <taxon>Fusobacteriati</taxon>
        <taxon>Fusobacteriota</taxon>
        <taxon>Fusobacteriia</taxon>
        <taxon>Fusobacteriales</taxon>
        <taxon>Fusobacteriaceae</taxon>
        <taxon>Fusobacterium</taxon>
    </lineage>
</organism>
<dbReference type="EMBL" id="CP024700">
    <property type="protein sequence ID" value="ATV61755.1"/>
    <property type="molecule type" value="Genomic_DNA"/>
</dbReference>
<name>A0AAD0ALP0_9FUSO</name>